<feature type="binding site" evidence="7">
    <location>
        <position position="236"/>
    </location>
    <ligand>
        <name>Zn(2+)</name>
        <dbReference type="ChEBI" id="CHEBI:29105"/>
        <note>catalytic</note>
    </ligand>
</feature>
<dbReference type="EMBL" id="CP002580">
    <property type="protein sequence ID" value="AJK47686.1"/>
    <property type="molecule type" value="Genomic_DNA"/>
</dbReference>
<keyword evidence="7" id="KW-0963">Cytoplasm</keyword>
<dbReference type="AlphaFoldDB" id="A0A0B6S614"/>
<evidence type="ECO:0000256" key="7">
    <source>
        <dbReference type="HAMAP-Rule" id="MF_00009"/>
    </source>
</evidence>
<keyword evidence="4 7" id="KW-0255">Endonuclease</keyword>
<dbReference type="KEGG" id="bgp:BGL_1c32110"/>
<keyword evidence="6 7" id="KW-0862">Zinc</keyword>
<feature type="binding site" evidence="7">
    <location>
        <position position="240"/>
    </location>
    <ligand>
        <name>Zn(2+)</name>
        <dbReference type="ChEBI" id="CHEBI:29105"/>
        <note>catalytic</note>
    </ligand>
</feature>
<evidence type="ECO:0000313" key="10">
    <source>
        <dbReference type="Proteomes" id="UP000031838"/>
    </source>
</evidence>
<evidence type="ECO:0000313" key="9">
    <source>
        <dbReference type="EMBL" id="AJK47686.1"/>
    </source>
</evidence>
<evidence type="ECO:0000256" key="5">
    <source>
        <dbReference type="ARBA" id="ARBA00022801"/>
    </source>
</evidence>
<evidence type="ECO:0000256" key="2">
    <source>
        <dbReference type="ARBA" id="ARBA00022722"/>
    </source>
</evidence>
<dbReference type="PANTHER" id="PTHR46986:SF1">
    <property type="entry name" value="ENDORIBONUCLEASE YBEY, CHLOROPLASTIC"/>
    <property type="match status" value="1"/>
</dbReference>
<gene>
    <name evidence="7" type="primary">ybeY</name>
    <name evidence="9" type="ORF">BGL_1c32110</name>
</gene>
<protein>
    <recommendedName>
        <fullName evidence="7">Endoribonuclease YbeY</fullName>
        <ecNumber evidence="7">3.1.-.-</ecNumber>
    </recommendedName>
</protein>
<organism evidence="9 10">
    <name type="scientific">Burkholderia plantarii</name>
    <dbReference type="NCBI Taxonomy" id="41899"/>
    <lineage>
        <taxon>Bacteria</taxon>
        <taxon>Pseudomonadati</taxon>
        <taxon>Pseudomonadota</taxon>
        <taxon>Betaproteobacteria</taxon>
        <taxon>Burkholderiales</taxon>
        <taxon>Burkholderiaceae</taxon>
        <taxon>Burkholderia</taxon>
    </lineage>
</organism>
<dbReference type="Gene3D" id="3.40.390.30">
    <property type="entry name" value="Metalloproteases ('zincins'), catalytic domain"/>
    <property type="match status" value="1"/>
</dbReference>
<dbReference type="GO" id="GO:0004222">
    <property type="term" value="F:metalloendopeptidase activity"/>
    <property type="evidence" value="ECO:0007669"/>
    <property type="project" value="InterPro"/>
</dbReference>
<dbReference type="NCBIfam" id="TIGR00043">
    <property type="entry name" value="rRNA maturation RNase YbeY"/>
    <property type="match status" value="1"/>
</dbReference>
<dbReference type="GO" id="GO:0006364">
    <property type="term" value="P:rRNA processing"/>
    <property type="evidence" value="ECO:0007669"/>
    <property type="project" value="UniProtKB-UniRule"/>
</dbReference>
<sequence>MKSSRSQKAQKPALTGAPRVSLFDERGKVKSIDAQGLRIDFPDGRALMFDLSGAAGDASVAIVAQHVDPAQRATLTLRPEHYDSLTLSVGAEAEPLDAILPGLDGAGADATDAVDDDAPLSAGEPELELVVQYGDEITAAQRKTLPKRKLIAEWLSTSLSADAQLTVRFVGEKEGRELNGGYRKKDYPTNVLTFAYDSAPDGTTIGDLVICCPVVEKEAAEQDKPLVAHYAHLLVHGALHAQGYDHERSEEDATEMEALETDILAKLGFPNPYQ</sequence>
<comment type="cofactor">
    <cofactor evidence="7">
        <name>Zn(2+)</name>
        <dbReference type="ChEBI" id="CHEBI:29105"/>
    </cofactor>
    <text evidence="7">Binds 1 zinc ion.</text>
</comment>
<proteinExistence type="inferred from homology"/>
<keyword evidence="2 7" id="KW-0540">Nuclease</keyword>
<dbReference type="HOGENOM" id="CLU_1118710_0_0_4"/>
<dbReference type="HAMAP" id="MF_00009">
    <property type="entry name" value="Endoribonucl_YbeY"/>
    <property type="match status" value="1"/>
</dbReference>
<dbReference type="NCBIfam" id="NF010570">
    <property type="entry name" value="PRK13963.1"/>
    <property type="match status" value="1"/>
</dbReference>
<name>A0A0B6S614_BURPL</name>
<evidence type="ECO:0000256" key="3">
    <source>
        <dbReference type="ARBA" id="ARBA00022723"/>
    </source>
</evidence>
<accession>A0A0B6S614</accession>
<dbReference type="RefSeq" id="WP_042625965.1">
    <property type="nucleotide sequence ID" value="NZ_CP002580.1"/>
</dbReference>
<keyword evidence="10" id="KW-1185">Reference proteome</keyword>
<reference evidence="10" key="1">
    <citation type="submission" date="2011-03" db="EMBL/GenBank/DDBJ databases">
        <authorList>
            <person name="Voget S."/>
            <person name="Streit W.R."/>
            <person name="Jaeger K.E."/>
            <person name="Daniel R."/>
        </authorList>
    </citation>
    <scope>NUCLEOTIDE SEQUENCE [LARGE SCALE GENOMIC DNA]</scope>
    <source>
        <strain evidence="10">PG1</strain>
    </source>
</reference>
<dbReference type="PROSITE" id="PS01306">
    <property type="entry name" value="UPF0054"/>
    <property type="match status" value="1"/>
</dbReference>
<dbReference type="Proteomes" id="UP000031838">
    <property type="component" value="Chromosome 1"/>
</dbReference>
<dbReference type="Pfam" id="PF02130">
    <property type="entry name" value="YbeY"/>
    <property type="match status" value="1"/>
</dbReference>
<dbReference type="GO" id="GO:0008270">
    <property type="term" value="F:zinc ion binding"/>
    <property type="evidence" value="ECO:0007669"/>
    <property type="project" value="UniProtKB-UniRule"/>
</dbReference>
<keyword evidence="3 7" id="KW-0479">Metal-binding</keyword>
<dbReference type="GO" id="GO:0005737">
    <property type="term" value="C:cytoplasm"/>
    <property type="evidence" value="ECO:0007669"/>
    <property type="project" value="UniProtKB-SubCell"/>
</dbReference>
<dbReference type="EC" id="3.1.-.-" evidence="7"/>
<evidence type="ECO:0000256" key="6">
    <source>
        <dbReference type="ARBA" id="ARBA00022833"/>
    </source>
</evidence>
<dbReference type="SUPFAM" id="SSF55486">
    <property type="entry name" value="Metalloproteases ('zincins'), catalytic domain"/>
    <property type="match status" value="1"/>
</dbReference>
<comment type="similarity">
    <text evidence="1 7">Belongs to the endoribonuclease YbeY family.</text>
</comment>
<keyword evidence="7" id="KW-0690">Ribosome biogenesis</keyword>
<comment type="subcellular location">
    <subcellularLocation>
        <location evidence="7">Cytoplasm</location>
    </subcellularLocation>
</comment>
<dbReference type="InterPro" id="IPR002036">
    <property type="entry name" value="YbeY"/>
</dbReference>
<evidence type="ECO:0000256" key="4">
    <source>
        <dbReference type="ARBA" id="ARBA00022759"/>
    </source>
</evidence>
<dbReference type="PANTHER" id="PTHR46986">
    <property type="entry name" value="ENDORIBONUCLEASE YBEY, CHLOROPLASTIC"/>
    <property type="match status" value="1"/>
</dbReference>
<dbReference type="InterPro" id="IPR023091">
    <property type="entry name" value="MetalPrtase_cat_dom_sf_prd"/>
</dbReference>
<keyword evidence="7" id="KW-0698">rRNA processing</keyword>
<keyword evidence="5 7" id="KW-0378">Hydrolase</keyword>
<comment type="function">
    <text evidence="7">Single strand-specific metallo-endoribonuclease involved in late-stage 70S ribosome quality control and in maturation of the 3' terminus of the 16S rRNA.</text>
</comment>
<evidence type="ECO:0000256" key="1">
    <source>
        <dbReference type="ARBA" id="ARBA00010875"/>
    </source>
</evidence>
<feature type="region of interest" description="Disordered" evidence="8">
    <location>
        <begin position="1"/>
        <end position="20"/>
    </location>
</feature>
<reference evidence="9 10" key="2">
    <citation type="journal article" date="2016" name="Appl. Microbiol. Biotechnol.">
        <title>Mutations improving production and secretion of extracellular lipase by Burkholderia glumae PG1.</title>
        <authorList>
            <person name="Knapp A."/>
            <person name="Voget S."/>
            <person name="Gao R."/>
            <person name="Zaburannyi N."/>
            <person name="Krysciak D."/>
            <person name="Breuer M."/>
            <person name="Hauer B."/>
            <person name="Streit W.R."/>
            <person name="Muller R."/>
            <person name="Daniel R."/>
            <person name="Jaeger K.E."/>
        </authorList>
    </citation>
    <scope>NUCLEOTIDE SEQUENCE [LARGE SCALE GENOMIC DNA]</scope>
    <source>
        <strain evidence="9 10">PG1</strain>
    </source>
</reference>
<dbReference type="GO" id="GO:0004521">
    <property type="term" value="F:RNA endonuclease activity"/>
    <property type="evidence" value="ECO:0007669"/>
    <property type="project" value="UniProtKB-UniRule"/>
</dbReference>
<evidence type="ECO:0000256" key="8">
    <source>
        <dbReference type="SAM" id="MobiDB-lite"/>
    </source>
</evidence>
<feature type="binding site" evidence="7">
    <location>
        <position position="246"/>
    </location>
    <ligand>
        <name>Zn(2+)</name>
        <dbReference type="ChEBI" id="CHEBI:29105"/>
        <note>catalytic</note>
    </ligand>
</feature>
<dbReference type="InterPro" id="IPR020549">
    <property type="entry name" value="YbeY_CS"/>
</dbReference>